<dbReference type="Pfam" id="PF00480">
    <property type="entry name" value="ROK"/>
    <property type="match status" value="1"/>
</dbReference>
<proteinExistence type="inferred from homology"/>
<reference evidence="3" key="1">
    <citation type="journal article" date="2019" name="Int. J. Syst. Evol. Microbiol.">
        <title>The Global Catalogue of Microorganisms (GCM) 10K type strain sequencing project: providing services to taxonomists for standard genome sequencing and annotation.</title>
        <authorList>
            <consortium name="The Broad Institute Genomics Platform"/>
            <consortium name="The Broad Institute Genome Sequencing Center for Infectious Disease"/>
            <person name="Wu L."/>
            <person name="Ma J."/>
        </authorList>
    </citation>
    <scope>NUCLEOTIDE SEQUENCE [LARGE SCALE GENOMIC DNA]</scope>
    <source>
        <strain evidence="3">KCTC 52042</strain>
    </source>
</reference>
<sequence>MKVIGVDLGGTNIKAAVVDKDKGIIERVTTPTQANLGKEHLLDRISETISSLVETHDIIGIGMGLPGMVSKDQTTVNNPPNLPGWISVNAADEIRKRTGIDCKIENDANIAALGSMHFGVGQKFDSFIMITLGTGVGGGIIYEKKLFKGTEGMAGELGHVIIDYHGPLSNSVTRGTVEAYLGQRFLSRFAADLISQNPSNPLYSKFANDFDKLEPVDLTNAAKEGNELAIEILAKSGQRLGYALINYVHMMDIRKFVLSGGVSKAGDFLFEPAKQIVRKHMMEPFKKGFEIVYEDLGNDSALLGAAGLAFDSFSN</sequence>
<name>A0ABW5JEW0_9BACT</name>
<dbReference type="InterPro" id="IPR043129">
    <property type="entry name" value="ATPase_NBD"/>
</dbReference>
<dbReference type="InterPro" id="IPR049874">
    <property type="entry name" value="ROK_cs"/>
</dbReference>
<evidence type="ECO:0000256" key="1">
    <source>
        <dbReference type="ARBA" id="ARBA00006479"/>
    </source>
</evidence>
<dbReference type="PROSITE" id="PS01125">
    <property type="entry name" value="ROK"/>
    <property type="match status" value="1"/>
</dbReference>
<gene>
    <name evidence="2" type="ORF">ACFSVN_02385</name>
</gene>
<dbReference type="EMBL" id="JBHULI010000002">
    <property type="protein sequence ID" value="MFD2531288.1"/>
    <property type="molecule type" value="Genomic_DNA"/>
</dbReference>
<dbReference type="Proteomes" id="UP001597460">
    <property type="component" value="Unassembled WGS sequence"/>
</dbReference>
<keyword evidence="3" id="KW-1185">Reference proteome</keyword>
<evidence type="ECO:0000313" key="3">
    <source>
        <dbReference type="Proteomes" id="UP001597460"/>
    </source>
</evidence>
<comment type="caution">
    <text evidence="2">The sequence shown here is derived from an EMBL/GenBank/DDBJ whole genome shotgun (WGS) entry which is preliminary data.</text>
</comment>
<accession>A0ABW5JEW0</accession>
<dbReference type="PANTHER" id="PTHR18964:SF149">
    <property type="entry name" value="BIFUNCTIONAL UDP-N-ACETYLGLUCOSAMINE 2-EPIMERASE_N-ACETYLMANNOSAMINE KINASE"/>
    <property type="match status" value="1"/>
</dbReference>
<dbReference type="RefSeq" id="WP_390298043.1">
    <property type="nucleotide sequence ID" value="NZ_JBHULI010000002.1"/>
</dbReference>
<organism evidence="2 3">
    <name type="scientific">Gracilimonas halophila</name>
    <dbReference type="NCBI Taxonomy" id="1834464"/>
    <lineage>
        <taxon>Bacteria</taxon>
        <taxon>Pseudomonadati</taxon>
        <taxon>Balneolota</taxon>
        <taxon>Balneolia</taxon>
        <taxon>Balneolales</taxon>
        <taxon>Balneolaceae</taxon>
        <taxon>Gracilimonas</taxon>
    </lineage>
</organism>
<dbReference type="SUPFAM" id="SSF53067">
    <property type="entry name" value="Actin-like ATPase domain"/>
    <property type="match status" value="1"/>
</dbReference>
<protein>
    <submittedName>
        <fullName evidence="2">ROK family protein</fullName>
    </submittedName>
</protein>
<dbReference type="Gene3D" id="3.30.420.40">
    <property type="match status" value="2"/>
</dbReference>
<dbReference type="PANTHER" id="PTHR18964">
    <property type="entry name" value="ROK (REPRESSOR, ORF, KINASE) FAMILY"/>
    <property type="match status" value="1"/>
</dbReference>
<evidence type="ECO:0000313" key="2">
    <source>
        <dbReference type="EMBL" id="MFD2531288.1"/>
    </source>
</evidence>
<dbReference type="InterPro" id="IPR000600">
    <property type="entry name" value="ROK"/>
</dbReference>
<comment type="similarity">
    <text evidence="1">Belongs to the ROK (NagC/XylR) family.</text>
</comment>